<dbReference type="EMBL" id="FLRI01000269">
    <property type="protein sequence ID" value="SBT83966.1"/>
    <property type="molecule type" value="Genomic_DNA"/>
</dbReference>
<gene>
    <name evidence="3" type="primary">PocGH01_00162100</name>
    <name evidence="3" type="ORF">POCGH01_00162100</name>
</gene>
<evidence type="ECO:0000256" key="2">
    <source>
        <dbReference type="SAM" id="Phobius"/>
    </source>
</evidence>
<feature type="region of interest" description="Disordered" evidence="1">
    <location>
        <begin position="211"/>
        <end position="230"/>
    </location>
</feature>
<reference evidence="3 4" key="1">
    <citation type="submission" date="2016-06" db="EMBL/GenBank/DDBJ databases">
        <authorList>
            <consortium name="Pathogen Informatics"/>
        </authorList>
    </citation>
    <scope>NUCLEOTIDE SEQUENCE [LARGE SCALE GENOMIC DNA]</scope>
    <source>
        <strain evidence="3">PocGH01</strain>
    </source>
</reference>
<protein>
    <submittedName>
        <fullName evidence="3">PIR protein</fullName>
    </submittedName>
</protein>
<accession>A0A1D3JDU4</accession>
<organism evidence="3 4">
    <name type="scientific">Plasmodium ovale</name>
    <name type="common">malaria parasite P. ovale</name>
    <dbReference type="NCBI Taxonomy" id="36330"/>
    <lineage>
        <taxon>Eukaryota</taxon>
        <taxon>Sar</taxon>
        <taxon>Alveolata</taxon>
        <taxon>Apicomplexa</taxon>
        <taxon>Aconoidasida</taxon>
        <taxon>Haemosporida</taxon>
        <taxon>Plasmodiidae</taxon>
        <taxon>Plasmodium</taxon>
        <taxon>Plasmodium (Plasmodium)</taxon>
    </lineage>
</organism>
<dbReference type="AlphaFoldDB" id="A0A1D3JDU4"/>
<evidence type="ECO:0000313" key="4">
    <source>
        <dbReference type="Proteomes" id="UP000242942"/>
    </source>
</evidence>
<dbReference type="Pfam" id="PF05795">
    <property type="entry name" value="Plasmodium_Vir"/>
    <property type="match status" value="1"/>
</dbReference>
<feature type="transmembrane region" description="Helical" evidence="2">
    <location>
        <begin position="247"/>
        <end position="266"/>
    </location>
</feature>
<evidence type="ECO:0000313" key="3">
    <source>
        <dbReference type="EMBL" id="SBT83966.1"/>
    </source>
</evidence>
<dbReference type="VEuPathDB" id="PlasmoDB:POWCR01_000133900"/>
<dbReference type="VEuPathDB" id="PlasmoDB:PocGH01_00162100"/>
<keyword evidence="2" id="KW-0472">Membrane</keyword>
<dbReference type="InterPro" id="IPR008780">
    <property type="entry name" value="Plasmodium_Vir"/>
</dbReference>
<dbReference type="OrthoDB" id="386822at2759"/>
<evidence type="ECO:0000256" key="1">
    <source>
        <dbReference type="SAM" id="MobiDB-lite"/>
    </source>
</evidence>
<keyword evidence="4" id="KW-1185">Reference proteome</keyword>
<keyword evidence="2" id="KW-0812">Transmembrane</keyword>
<feature type="compositionally biased region" description="Basic and acidic residues" evidence="1">
    <location>
        <begin position="218"/>
        <end position="229"/>
    </location>
</feature>
<sequence length="321" mass="37480">MEGHERSSCEYKISENLAHSNYIRQVCKNIETHLSQLKNLISTIHLADVAKGCEYLGYWIYDKIKHINSSRDDIQNLYRAINYLNLLNGLNGKCSNIRDFNISEDKFNKKKELFFHTENLFWIEKKYSTIISSDPSLYGKYLDECAKYYRKFMLDYYCKNREDYKSELVDFSTNFNRTKNFLKEQKIQIVLEDLKSPETFDCTLESKIPEEEGPVASHPHDPQNHRGGEQDALIDDVDSAGTNPGTIAGTGLGISFVMLLSYFFLYKFKGYQHFIRPLIQKEKKLLSNLEDEDNEIIQISDPNQMNLDNTSYHVNYSAHDY</sequence>
<name>A0A1D3JDU4_PLAOA</name>
<dbReference type="Proteomes" id="UP000242942">
    <property type="component" value="Unassembled WGS sequence"/>
</dbReference>
<proteinExistence type="predicted"/>
<keyword evidence="2" id="KW-1133">Transmembrane helix</keyword>